<keyword evidence="2" id="KW-1185">Reference proteome</keyword>
<organism evidence="1 2">
    <name type="scientific">Lepraria neglecta</name>
    <dbReference type="NCBI Taxonomy" id="209136"/>
    <lineage>
        <taxon>Eukaryota</taxon>
        <taxon>Fungi</taxon>
        <taxon>Dikarya</taxon>
        <taxon>Ascomycota</taxon>
        <taxon>Pezizomycotina</taxon>
        <taxon>Lecanoromycetes</taxon>
        <taxon>OSLEUM clade</taxon>
        <taxon>Lecanoromycetidae</taxon>
        <taxon>Lecanorales</taxon>
        <taxon>Lecanorineae</taxon>
        <taxon>Stereocaulaceae</taxon>
        <taxon>Lepraria</taxon>
    </lineage>
</organism>
<accession>A0AAE0DK11</accession>
<name>A0AAE0DK11_9LECA</name>
<reference evidence="1" key="1">
    <citation type="submission" date="2022-11" db="EMBL/GenBank/DDBJ databases">
        <title>Chromosomal genome sequence assembly and mating type (MAT) locus characterization of the leprose asexual lichenized fungus Lepraria neglecta (Nyl.) Erichsen.</title>
        <authorList>
            <person name="Allen J.L."/>
            <person name="Pfeffer B."/>
        </authorList>
    </citation>
    <scope>NUCLEOTIDE SEQUENCE</scope>
    <source>
        <strain evidence="1">Allen 5258</strain>
    </source>
</reference>
<evidence type="ECO:0000313" key="2">
    <source>
        <dbReference type="Proteomes" id="UP001276659"/>
    </source>
</evidence>
<dbReference type="Proteomes" id="UP001276659">
    <property type="component" value="Unassembled WGS sequence"/>
</dbReference>
<gene>
    <name evidence="1" type="ORF">OEA41_005908</name>
</gene>
<proteinExistence type="predicted"/>
<sequence length="135" mass="15231">MHEPSVGMLQVYHELNAKLVIAKGLKDLPLTRRHGPLLRAQLFGIFQISHEQRLSALLLGWDPEDFNFKQYAYAILYMASDGDSFSLVPELQLTQDESPFANLKRQAKDNEKLDFISHFGINAHLEGNDPGAVPD</sequence>
<dbReference type="AlphaFoldDB" id="A0AAE0DK11"/>
<dbReference type="EMBL" id="JASNWA010000007">
    <property type="protein sequence ID" value="KAK3172584.1"/>
    <property type="molecule type" value="Genomic_DNA"/>
</dbReference>
<comment type="caution">
    <text evidence="1">The sequence shown here is derived from an EMBL/GenBank/DDBJ whole genome shotgun (WGS) entry which is preliminary data.</text>
</comment>
<evidence type="ECO:0000313" key="1">
    <source>
        <dbReference type="EMBL" id="KAK3172584.1"/>
    </source>
</evidence>
<protein>
    <submittedName>
        <fullName evidence="1">Uncharacterized protein</fullName>
    </submittedName>
</protein>